<comment type="caution">
    <text evidence="1">The sequence shown here is derived from an EMBL/GenBank/DDBJ whole genome shotgun (WGS) entry which is preliminary data.</text>
</comment>
<gene>
    <name evidence="1" type="ORF">CEPIT_LOCUS17804</name>
</gene>
<evidence type="ECO:0000313" key="2">
    <source>
        <dbReference type="Proteomes" id="UP001152523"/>
    </source>
</evidence>
<keyword evidence="2" id="KW-1185">Reference proteome</keyword>
<dbReference type="AlphaFoldDB" id="A0AAV0DQ69"/>
<dbReference type="EMBL" id="CAMAPF010000141">
    <property type="protein sequence ID" value="CAH9107047.1"/>
    <property type="molecule type" value="Genomic_DNA"/>
</dbReference>
<evidence type="ECO:0000313" key="1">
    <source>
        <dbReference type="EMBL" id="CAH9107047.1"/>
    </source>
</evidence>
<sequence length="41" mass="4198">MATSSAAAVTKATTTAVAGDKLFFSDVDLLLFSDCSAPFLL</sequence>
<name>A0AAV0DQ69_9ASTE</name>
<proteinExistence type="predicted"/>
<protein>
    <submittedName>
        <fullName evidence="1">Uncharacterized protein</fullName>
    </submittedName>
</protein>
<dbReference type="Proteomes" id="UP001152523">
    <property type="component" value="Unassembled WGS sequence"/>
</dbReference>
<organism evidence="1 2">
    <name type="scientific">Cuscuta epithymum</name>
    <dbReference type="NCBI Taxonomy" id="186058"/>
    <lineage>
        <taxon>Eukaryota</taxon>
        <taxon>Viridiplantae</taxon>
        <taxon>Streptophyta</taxon>
        <taxon>Embryophyta</taxon>
        <taxon>Tracheophyta</taxon>
        <taxon>Spermatophyta</taxon>
        <taxon>Magnoliopsida</taxon>
        <taxon>eudicotyledons</taxon>
        <taxon>Gunneridae</taxon>
        <taxon>Pentapetalae</taxon>
        <taxon>asterids</taxon>
        <taxon>lamiids</taxon>
        <taxon>Solanales</taxon>
        <taxon>Convolvulaceae</taxon>
        <taxon>Cuscuteae</taxon>
        <taxon>Cuscuta</taxon>
        <taxon>Cuscuta subgen. Cuscuta</taxon>
    </lineage>
</organism>
<reference evidence="1" key="1">
    <citation type="submission" date="2022-07" db="EMBL/GenBank/DDBJ databases">
        <authorList>
            <person name="Macas J."/>
            <person name="Novak P."/>
            <person name="Neumann P."/>
        </authorList>
    </citation>
    <scope>NUCLEOTIDE SEQUENCE</scope>
</reference>
<accession>A0AAV0DQ69</accession>